<feature type="non-terminal residue" evidence="2">
    <location>
        <position position="309"/>
    </location>
</feature>
<evidence type="ECO:0008006" key="4">
    <source>
        <dbReference type="Google" id="ProtNLM"/>
    </source>
</evidence>
<organism evidence="2 3">
    <name type="scientific">Porites lobata</name>
    <dbReference type="NCBI Taxonomy" id="104759"/>
    <lineage>
        <taxon>Eukaryota</taxon>
        <taxon>Metazoa</taxon>
        <taxon>Cnidaria</taxon>
        <taxon>Anthozoa</taxon>
        <taxon>Hexacorallia</taxon>
        <taxon>Scleractinia</taxon>
        <taxon>Fungiina</taxon>
        <taxon>Poritidae</taxon>
        <taxon>Porites</taxon>
    </lineage>
</organism>
<evidence type="ECO:0000313" key="3">
    <source>
        <dbReference type="Proteomes" id="UP001159405"/>
    </source>
</evidence>
<dbReference type="EMBL" id="CALNXK010000163">
    <property type="protein sequence ID" value="CAH3171341.1"/>
    <property type="molecule type" value="Genomic_DNA"/>
</dbReference>
<reference evidence="2 3" key="1">
    <citation type="submission" date="2022-05" db="EMBL/GenBank/DDBJ databases">
        <authorList>
            <consortium name="Genoscope - CEA"/>
            <person name="William W."/>
        </authorList>
    </citation>
    <scope>NUCLEOTIDE SEQUENCE [LARGE SCALE GENOMIC DNA]</scope>
</reference>
<keyword evidence="3" id="KW-1185">Reference proteome</keyword>
<name>A0ABN8QXS7_9CNID</name>
<protein>
    <recommendedName>
        <fullName evidence="4">Polyprotein</fullName>
    </recommendedName>
</protein>
<feature type="region of interest" description="Disordered" evidence="1">
    <location>
        <begin position="69"/>
        <end position="106"/>
    </location>
</feature>
<proteinExistence type="predicted"/>
<dbReference type="Proteomes" id="UP001159405">
    <property type="component" value="Unassembled WGS sequence"/>
</dbReference>
<accession>A0ABN8QXS7</accession>
<evidence type="ECO:0000256" key="1">
    <source>
        <dbReference type="SAM" id="MobiDB-lite"/>
    </source>
</evidence>
<feature type="compositionally biased region" description="Polar residues" evidence="1">
    <location>
        <begin position="84"/>
        <end position="106"/>
    </location>
</feature>
<gene>
    <name evidence="2" type="ORF">PLOB_00011770</name>
</gene>
<evidence type="ECO:0000313" key="2">
    <source>
        <dbReference type="EMBL" id="CAH3171341.1"/>
    </source>
</evidence>
<comment type="caution">
    <text evidence="2">The sequence shown here is derived from an EMBL/GenBank/DDBJ whole genome shotgun (WGS) entry which is preliminary data.</text>
</comment>
<sequence length="309" mass="35386">MKELVANNQSVPDTQSVINQMEAMFQKLMTQTVSSKPLTIAAASAAPMPSQINKRFDELSKQLKQLQKQTTQRPASYASVAAYDQQQSSPPRFNQTRNWQRQPTRQIDQMQRQINWLENELRRYQNPRRSDFRSYGRNFRTVEGDPICSFCQRVGHTWRTCQQRDSIYFEGDESQLSISDDVVILGTANPQRTSQLDPQVASYSSCTYYSAGETLANSYLSQFHEVHYEDVFIENGANELSDNIIDDSEVHNGDVIIEESANESHGNLIDNTGIIHFNRSFSENSSTSENENIKQIDITCQDKPEENFQ</sequence>